<organism evidence="2 3">
    <name type="scientific">Coccomyxa subellipsoidea (strain C-169)</name>
    <name type="common">Green microalga</name>
    <dbReference type="NCBI Taxonomy" id="574566"/>
    <lineage>
        <taxon>Eukaryota</taxon>
        <taxon>Viridiplantae</taxon>
        <taxon>Chlorophyta</taxon>
        <taxon>core chlorophytes</taxon>
        <taxon>Trebouxiophyceae</taxon>
        <taxon>Trebouxiophyceae incertae sedis</taxon>
        <taxon>Coccomyxaceae</taxon>
        <taxon>Coccomyxa</taxon>
        <taxon>Coccomyxa subellipsoidea</taxon>
    </lineage>
</organism>
<protein>
    <submittedName>
        <fullName evidence="2">Uncharacterized protein</fullName>
    </submittedName>
</protein>
<gene>
    <name evidence="2" type="ORF">COCSUDRAFT_52185</name>
</gene>
<dbReference type="GO" id="GO:0005930">
    <property type="term" value="C:axoneme"/>
    <property type="evidence" value="ECO:0007669"/>
    <property type="project" value="UniProtKB-SubCell"/>
</dbReference>
<dbReference type="AlphaFoldDB" id="I0ZA36"/>
<sequence>MQRTKLLIVHLELQPQDERVAAVLLSSAFRERHAANLTMLRSLNLSRSYKQFFACAHQFTSLRILELTSGDYGKAAQPLLIPFQSQWVQPLESLQELTLKGYLLLELQHLPKSLRVLDLSACKVSYEAAVCLPALLRLKALAIPSSGGRFCFENHDS</sequence>
<evidence type="ECO:0000313" key="3">
    <source>
        <dbReference type="Proteomes" id="UP000007264"/>
    </source>
</evidence>
<dbReference type="OrthoDB" id="10431829at2759"/>
<dbReference type="Gene3D" id="3.80.10.10">
    <property type="entry name" value="Ribonuclease Inhibitor"/>
    <property type="match status" value="1"/>
</dbReference>
<dbReference type="EMBL" id="AGSI01000001">
    <property type="protein sequence ID" value="EIE27505.1"/>
    <property type="molecule type" value="Genomic_DNA"/>
</dbReference>
<dbReference type="InterPro" id="IPR032675">
    <property type="entry name" value="LRR_dom_sf"/>
</dbReference>
<proteinExistence type="predicted"/>
<reference evidence="2 3" key="1">
    <citation type="journal article" date="2012" name="Genome Biol.">
        <title>The genome of the polar eukaryotic microalga coccomyxa subellipsoidea reveals traits of cold adaptation.</title>
        <authorList>
            <person name="Blanc G."/>
            <person name="Agarkova I."/>
            <person name="Grimwood J."/>
            <person name="Kuo A."/>
            <person name="Brueggeman A."/>
            <person name="Dunigan D."/>
            <person name="Gurnon J."/>
            <person name="Ladunga I."/>
            <person name="Lindquist E."/>
            <person name="Lucas S."/>
            <person name="Pangilinan J."/>
            <person name="Proschold T."/>
            <person name="Salamov A."/>
            <person name="Schmutz J."/>
            <person name="Weeks D."/>
            <person name="Yamada T."/>
            <person name="Claverie J.M."/>
            <person name="Grigoriev I."/>
            <person name="Van Etten J."/>
            <person name="Lomsadze A."/>
            <person name="Borodovsky M."/>
        </authorList>
    </citation>
    <scope>NUCLEOTIDE SEQUENCE [LARGE SCALE GENOMIC DNA]</scope>
    <source>
        <strain evidence="2 3">C-169</strain>
    </source>
</reference>
<dbReference type="SUPFAM" id="SSF52047">
    <property type="entry name" value="RNI-like"/>
    <property type="match status" value="1"/>
</dbReference>
<dbReference type="KEGG" id="csl:COCSUDRAFT_52185"/>
<name>I0ZA36_COCSC</name>
<keyword evidence="3" id="KW-1185">Reference proteome</keyword>
<accession>I0ZA36</accession>
<dbReference type="RefSeq" id="XP_005652049.1">
    <property type="nucleotide sequence ID" value="XM_005651992.1"/>
</dbReference>
<dbReference type="Proteomes" id="UP000007264">
    <property type="component" value="Unassembled WGS sequence"/>
</dbReference>
<comment type="subcellular location">
    <subcellularLocation>
        <location evidence="1">Cytoplasm</location>
        <location evidence="1">Cytoskeleton</location>
        <location evidence="1">Cilium axoneme</location>
    </subcellularLocation>
</comment>
<comment type="caution">
    <text evidence="2">The sequence shown here is derived from an EMBL/GenBank/DDBJ whole genome shotgun (WGS) entry which is preliminary data.</text>
</comment>
<evidence type="ECO:0000313" key="2">
    <source>
        <dbReference type="EMBL" id="EIE27505.1"/>
    </source>
</evidence>
<evidence type="ECO:0000256" key="1">
    <source>
        <dbReference type="ARBA" id="ARBA00004430"/>
    </source>
</evidence>
<dbReference type="GeneID" id="17045520"/>